<dbReference type="CDD" id="cd22641">
    <property type="entry name" value="C24-like"/>
    <property type="match status" value="1"/>
</dbReference>
<organism evidence="2 3">
    <name type="scientific">Mucilaginibacter jinjuensis</name>
    <dbReference type="NCBI Taxonomy" id="1176721"/>
    <lineage>
        <taxon>Bacteria</taxon>
        <taxon>Pseudomonadati</taxon>
        <taxon>Bacteroidota</taxon>
        <taxon>Sphingobacteriia</taxon>
        <taxon>Sphingobacteriales</taxon>
        <taxon>Sphingobacteriaceae</taxon>
        <taxon>Mucilaginibacter</taxon>
    </lineage>
</organism>
<dbReference type="EMBL" id="CP117167">
    <property type="protein sequence ID" value="WCT10482.1"/>
    <property type="molecule type" value="Genomic_DNA"/>
</dbReference>
<dbReference type="SUPFAM" id="SSF49899">
    <property type="entry name" value="Concanavalin A-like lectins/glucanases"/>
    <property type="match status" value="1"/>
</dbReference>
<feature type="domain" description="Phage tail collar" evidence="1">
    <location>
        <begin position="578"/>
        <end position="627"/>
    </location>
</feature>
<keyword evidence="3" id="KW-1185">Reference proteome</keyword>
<dbReference type="Proteomes" id="UP001216139">
    <property type="component" value="Chromosome"/>
</dbReference>
<evidence type="ECO:0000313" key="3">
    <source>
        <dbReference type="Proteomes" id="UP001216139"/>
    </source>
</evidence>
<dbReference type="InterPro" id="IPR011083">
    <property type="entry name" value="Phage_tail_collar_dom"/>
</dbReference>
<dbReference type="Pfam" id="PF13385">
    <property type="entry name" value="Laminin_G_3"/>
    <property type="match status" value="1"/>
</dbReference>
<evidence type="ECO:0000259" key="1">
    <source>
        <dbReference type="Pfam" id="PF07484"/>
    </source>
</evidence>
<dbReference type="SUPFAM" id="SSF88874">
    <property type="entry name" value="Receptor-binding domain of short tail fibre protein gp12"/>
    <property type="match status" value="1"/>
</dbReference>
<dbReference type="InterPro" id="IPR037053">
    <property type="entry name" value="Phage_tail_collar_dom_sf"/>
</dbReference>
<dbReference type="Gene3D" id="3.90.1340.10">
    <property type="entry name" value="Phage tail collar domain"/>
    <property type="match status" value="1"/>
</dbReference>
<evidence type="ECO:0000313" key="2">
    <source>
        <dbReference type="EMBL" id="WCT10482.1"/>
    </source>
</evidence>
<dbReference type="Pfam" id="PF07484">
    <property type="entry name" value="Collar"/>
    <property type="match status" value="1"/>
</dbReference>
<dbReference type="Gene3D" id="2.60.120.200">
    <property type="match status" value="1"/>
</dbReference>
<reference evidence="2 3" key="1">
    <citation type="submission" date="2023-02" db="EMBL/GenBank/DDBJ databases">
        <title>Genome sequence of Mucilaginibacter jinjuensis strain KACC 16571.</title>
        <authorList>
            <person name="Kim S."/>
            <person name="Heo J."/>
            <person name="Kwon S.-W."/>
        </authorList>
    </citation>
    <scope>NUCLEOTIDE SEQUENCE [LARGE SCALE GENOMIC DNA]</scope>
    <source>
        <strain evidence="2 3">KACC 16571</strain>
    </source>
</reference>
<accession>A0ABY7T443</accession>
<proteinExistence type="predicted"/>
<dbReference type="InterPro" id="IPR013320">
    <property type="entry name" value="ConA-like_dom_sf"/>
</dbReference>
<sequence length="745" mass="82618">MNENNNVIRKPVFNIPMDELRDKTIVNLAEFPNSPLRKISMLGEPQVYYDYFMGTSIAFKGAEATEKQEFTLASATGFSAELWFNANVLKNSSQRLLSLDISLPGDTGDTFYIDLESDEEKMWLKVCAIRGNEDLFSTEIIADRWVHVALVAGANKYVKCYVDNKQLEPIMELPNWNVQQLHKSSLVIGASDYDAYFFNGKLCQFKLYNDVLSEADIDLSFDKGKNANATFKSTYPIDFTLNTVDNGNELPVLYIGDGTTAHELKLGIINVSGTHMRFENIPQISVSNYHFQLRFKKQVLDNKTIIELSNHSKLGDNWTYLVGSDTEFLEDWISFTCSGIDVFSGLLNILLSNVQAAAATGARNTVVEIKYNNIKYKDSADILSGSLTRHLDIISYGGKILQPFDAGIKGAAEILKSEAGEFKISITNITGKAINFTPAGNNRVSKFIVSLKEPAKGVPNAVFEKNKFSPRTVAQLGNWKQPFECNQEYTKLDENGSLVIEISNFQLERAYGGIVTLYIDYQNIPGYADGYLTVSVNLSKQVDHDARAGIKQAEQNTDVSLYVDGRVMDQTGYLMPIGAIIAYGGNNAPAGWLLCDGQPILNDSKYSALKNVLGNEGRTPDLRARFIVGVDNSRPEYKLRVAKGEERVTLGENEMPDHSHDVKEDSANIFNGNSGNLVLMPEGSYNNYVSSGGITVLDRAAKEGVLLKNAIIQHHSHNVRINRAGGGGSHNNLPPYYALTYIIKY</sequence>
<name>A0ABY7T443_9SPHI</name>
<gene>
    <name evidence="2" type="ORF">PQO05_17230</name>
</gene>
<protein>
    <submittedName>
        <fullName evidence="2">Tail fiber protein</fullName>
    </submittedName>
</protein>
<dbReference type="RefSeq" id="WP_273628670.1">
    <property type="nucleotide sequence ID" value="NZ_CP117167.1"/>
</dbReference>